<dbReference type="Gene3D" id="3.90.105.10">
    <property type="entry name" value="Molybdopterin biosynthesis moea protein, domain 2"/>
    <property type="match status" value="1"/>
</dbReference>
<dbReference type="Gene3D" id="2.40.340.10">
    <property type="entry name" value="MoeA, C-terminal, domain IV"/>
    <property type="match status" value="1"/>
</dbReference>
<evidence type="ECO:0000256" key="5">
    <source>
        <dbReference type="ARBA" id="ARBA00047317"/>
    </source>
</evidence>
<sequence>MNQQVVSYGCGVEKGLISIDQALALILTHSHCLDTEVLPLSQALNRYLADDIFSKIDLPLFSQSAVDGYALSSQEPIEAGTQFDVVGEVRAGQTVDVKLLQGQALRIFTGSQIPIGTTTVARQEIVEALSAQVIRIDEKLKQYADIREKGEEVTQGQRLAPAGQKLNTGVIAALSMAGVKQLKVFKYPKIAVVITGDEVAETVECLNSGKIFDANGPLIQAWFQTHNQSIDVIHVDDQQQQVLNLFDELKNQYDLIISTGGVSVGDYDFVRPVALKLGFEQIFWKVKQKPGKPMLFAKYQRKDQRHCYLLALPGNPAAVYIGMQVYVSTLLGALQGHLSPPHWQNGIISHTLKSDARERFLRMSAVFEQGHLSLKSLAKQQSHMLSNLIHANCIVRVPAEQEIQKGQILPVLFIQN</sequence>
<comment type="pathway">
    <text evidence="2 6">Cofactor biosynthesis; molybdopterin biosynthesis.</text>
</comment>
<dbReference type="Proteomes" id="UP000490535">
    <property type="component" value="Unassembled WGS sequence"/>
</dbReference>
<comment type="cofactor">
    <cofactor evidence="6">
        <name>Mg(2+)</name>
        <dbReference type="ChEBI" id="CHEBI:18420"/>
    </cofactor>
</comment>
<dbReference type="Pfam" id="PF03453">
    <property type="entry name" value="MoeA_N"/>
    <property type="match status" value="1"/>
</dbReference>
<dbReference type="InterPro" id="IPR005111">
    <property type="entry name" value="MoeA_C_domain_IV"/>
</dbReference>
<keyword evidence="4 6" id="KW-0501">Molybdenum cofactor biosynthesis</keyword>
<evidence type="ECO:0000256" key="1">
    <source>
        <dbReference type="ARBA" id="ARBA00002901"/>
    </source>
</evidence>
<dbReference type="UniPathway" id="UPA00344"/>
<dbReference type="SMART" id="SM00852">
    <property type="entry name" value="MoCF_biosynth"/>
    <property type="match status" value="1"/>
</dbReference>
<comment type="caution">
    <text evidence="8">The sequence shown here is derived from an EMBL/GenBank/DDBJ whole genome shotgun (WGS) entry which is preliminary data.</text>
</comment>
<keyword evidence="6" id="KW-0479">Metal-binding</keyword>
<dbReference type="SUPFAM" id="SSF63867">
    <property type="entry name" value="MoeA C-terminal domain-like"/>
    <property type="match status" value="1"/>
</dbReference>
<name>A0A833PIG1_ACIBZ</name>
<dbReference type="Gene3D" id="2.170.190.11">
    <property type="entry name" value="Molybdopterin biosynthesis moea protein, domain 3"/>
    <property type="match status" value="1"/>
</dbReference>
<dbReference type="AlphaFoldDB" id="A0A833PIG1"/>
<comment type="similarity">
    <text evidence="3 6">Belongs to the MoeA family.</text>
</comment>
<keyword evidence="6" id="KW-0460">Magnesium</keyword>
<dbReference type="SUPFAM" id="SSF63882">
    <property type="entry name" value="MoeA N-terminal region -like"/>
    <property type="match status" value="1"/>
</dbReference>
<dbReference type="EMBL" id="WNDP01000009">
    <property type="protein sequence ID" value="KAF1027524.1"/>
    <property type="molecule type" value="Genomic_DNA"/>
</dbReference>
<dbReference type="EC" id="2.10.1.1" evidence="6"/>
<evidence type="ECO:0000313" key="8">
    <source>
        <dbReference type="EMBL" id="KAF1027524.1"/>
    </source>
</evidence>
<dbReference type="Gene3D" id="3.40.980.10">
    <property type="entry name" value="MoaB/Mog-like domain"/>
    <property type="match status" value="1"/>
</dbReference>
<evidence type="ECO:0000313" key="9">
    <source>
        <dbReference type="Proteomes" id="UP000490535"/>
    </source>
</evidence>
<dbReference type="SUPFAM" id="SSF53218">
    <property type="entry name" value="Molybdenum cofactor biosynthesis proteins"/>
    <property type="match status" value="1"/>
</dbReference>
<dbReference type="GO" id="GO:0061599">
    <property type="term" value="F:molybdopterin molybdotransferase activity"/>
    <property type="evidence" value="ECO:0007669"/>
    <property type="project" value="UniProtKB-UniRule"/>
</dbReference>
<dbReference type="InterPro" id="IPR036688">
    <property type="entry name" value="MoeA_C_domain_IV_sf"/>
</dbReference>
<evidence type="ECO:0000256" key="3">
    <source>
        <dbReference type="ARBA" id="ARBA00010763"/>
    </source>
</evidence>
<comment type="function">
    <text evidence="1 6">Catalyzes the insertion of molybdate into adenylated molybdopterin with the concomitant release of AMP.</text>
</comment>
<dbReference type="InterPro" id="IPR038987">
    <property type="entry name" value="MoeA-like"/>
</dbReference>
<dbReference type="InterPro" id="IPR036425">
    <property type="entry name" value="MoaB/Mog-like_dom_sf"/>
</dbReference>
<reference evidence="9" key="1">
    <citation type="journal article" date="2020" name="MBio">
        <title>Horizontal gene transfer to a defensive symbiont with a reduced genome amongst a multipartite beetle microbiome.</title>
        <authorList>
            <person name="Waterworth S.C."/>
            <person name="Florez L.V."/>
            <person name="Rees E.R."/>
            <person name="Hertweck C."/>
            <person name="Kaltenpoth M."/>
            <person name="Kwan J.C."/>
        </authorList>
    </citation>
    <scope>NUCLEOTIDE SEQUENCE [LARGE SCALE GENOMIC DNA]</scope>
</reference>
<dbReference type="InterPro" id="IPR005110">
    <property type="entry name" value="MoeA_linker/N"/>
</dbReference>
<dbReference type="InterPro" id="IPR036135">
    <property type="entry name" value="MoeA_linker/N_sf"/>
</dbReference>
<evidence type="ECO:0000256" key="4">
    <source>
        <dbReference type="ARBA" id="ARBA00023150"/>
    </source>
</evidence>
<dbReference type="GO" id="GO:0005829">
    <property type="term" value="C:cytosol"/>
    <property type="evidence" value="ECO:0007669"/>
    <property type="project" value="TreeGrafter"/>
</dbReference>
<organism evidence="8 9">
    <name type="scientific">Acinetobacter bereziniae</name>
    <name type="common">Acinetobacter genomosp. 10</name>
    <dbReference type="NCBI Taxonomy" id="106648"/>
    <lineage>
        <taxon>Bacteria</taxon>
        <taxon>Pseudomonadati</taxon>
        <taxon>Pseudomonadota</taxon>
        <taxon>Gammaproteobacteria</taxon>
        <taxon>Moraxellales</taxon>
        <taxon>Moraxellaceae</taxon>
        <taxon>Acinetobacter</taxon>
    </lineage>
</organism>
<proteinExistence type="inferred from homology"/>
<dbReference type="Pfam" id="PF00994">
    <property type="entry name" value="MoCF_biosynth"/>
    <property type="match status" value="1"/>
</dbReference>
<accession>A0A833PIG1</accession>
<dbReference type="Pfam" id="PF03454">
    <property type="entry name" value="MoeA_C"/>
    <property type="match status" value="1"/>
</dbReference>
<feature type="domain" description="MoaB/Mog" evidence="7">
    <location>
        <begin position="191"/>
        <end position="333"/>
    </location>
</feature>
<gene>
    <name evidence="8" type="primary">moeA</name>
    <name evidence="8" type="ORF">GAK29_00624</name>
</gene>
<evidence type="ECO:0000256" key="2">
    <source>
        <dbReference type="ARBA" id="ARBA00005046"/>
    </source>
</evidence>
<dbReference type="CDD" id="cd00887">
    <property type="entry name" value="MoeA"/>
    <property type="match status" value="1"/>
</dbReference>
<dbReference type="GO" id="GO:0046872">
    <property type="term" value="F:metal ion binding"/>
    <property type="evidence" value="ECO:0007669"/>
    <property type="project" value="UniProtKB-UniRule"/>
</dbReference>
<comment type="catalytic activity">
    <reaction evidence="5">
        <text>adenylyl-molybdopterin + molybdate = Mo-molybdopterin + AMP + H(+)</text>
        <dbReference type="Rhea" id="RHEA:35047"/>
        <dbReference type="ChEBI" id="CHEBI:15378"/>
        <dbReference type="ChEBI" id="CHEBI:36264"/>
        <dbReference type="ChEBI" id="CHEBI:62727"/>
        <dbReference type="ChEBI" id="CHEBI:71302"/>
        <dbReference type="ChEBI" id="CHEBI:456215"/>
        <dbReference type="EC" id="2.10.1.1"/>
    </reaction>
</comment>
<keyword evidence="6 8" id="KW-0808">Transferase</keyword>
<evidence type="ECO:0000259" key="7">
    <source>
        <dbReference type="SMART" id="SM00852"/>
    </source>
</evidence>
<dbReference type="InterPro" id="IPR001453">
    <property type="entry name" value="MoaB/Mog_dom"/>
</dbReference>
<dbReference type="PANTHER" id="PTHR10192:SF5">
    <property type="entry name" value="GEPHYRIN"/>
    <property type="match status" value="1"/>
</dbReference>
<protein>
    <recommendedName>
        <fullName evidence="6">Molybdopterin molybdenumtransferase</fullName>
        <ecNumber evidence="6">2.10.1.1</ecNumber>
    </recommendedName>
</protein>
<evidence type="ECO:0000256" key="6">
    <source>
        <dbReference type="RuleBase" id="RU365090"/>
    </source>
</evidence>
<keyword evidence="6" id="KW-0500">Molybdenum</keyword>
<dbReference type="PANTHER" id="PTHR10192">
    <property type="entry name" value="MOLYBDOPTERIN BIOSYNTHESIS PROTEIN"/>
    <property type="match status" value="1"/>
</dbReference>
<dbReference type="GO" id="GO:0006777">
    <property type="term" value="P:Mo-molybdopterin cofactor biosynthetic process"/>
    <property type="evidence" value="ECO:0007669"/>
    <property type="project" value="UniProtKB-UniRule"/>
</dbReference>